<evidence type="ECO:0000256" key="1">
    <source>
        <dbReference type="SAM" id="MobiDB-lite"/>
    </source>
</evidence>
<proteinExistence type="predicted"/>
<dbReference type="EMBL" id="PFCB01000014">
    <property type="protein sequence ID" value="PIR74627.1"/>
    <property type="molecule type" value="Genomic_DNA"/>
</dbReference>
<reference evidence="3" key="1">
    <citation type="submission" date="2017-09" db="EMBL/GenBank/DDBJ databases">
        <title>Depth-based differentiation of microbial function through sediment-hosted aquifers and enrichment of novel symbionts in the deep terrestrial subsurface.</title>
        <authorList>
            <person name="Probst A.J."/>
            <person name="Ladd B."/>
            <person name="Jarett J.K."/>
            <person name="Geller-Mcgrath D.E."/>
            <person name="Sieber C.M.K."/>
            <person name="Emerson J.B."/>
            <person name="Anantharaman K."/>
            <person name="Thomas B.C."/>
            <person name="Malmstrom R."/>
            <person name="Stieglmeier M."/>
            <person name="Klingl A."/>
            <person name="Woyke T."/>
            <person name="Ryan C.M."/>
            <person name="Banfield J.F."/>
        </authorList>
    </citation>
    <scope>NUCLEOTIDE SEQUENCE [LARGE SCALE GENOMIC DNA]</scope>
</reference>
<protein>
    <submittedName>
        <fullName evidence="2">Uncharacterized protein</fullName>
    </submittedName>
</protein>
<feature type="compositionally biased region" description="Acidic residues" evidence="1">
    <location>
        <begin position="73"/>
        <end position="91"/>
    </location>
</feature>
<accession>A0A2H0TT88</accession>
<comment type="caution">
    <text evidence="2">The sequence shown here is derived from an EMBL/GenBank/DDBJ whole genome shotgun (WGS) entry which is preliminary data.</text>
</comment>
<sequence>MSVHNCTACGKTTSVTPVRSVPGGTLCRVVCEHHGAYEVVVPTPSMAPARITPPPCESVEAVMERAVSTDPDIQLDDLEDTDPPGDADPPDQDAISTSPGGVRAIAMAELRSRRETPLGLRDTTPGTPRAIIRNPGSNPPTVASVPAIEKPTKES</sequence>
<evidence type="ECO:0000313" key="2">
    <source>
        <dbReference type="EMBL" id="PIR74627.1"/>
    </source>
</evidence>
<dbReference type="Proteomes" id="UP000230154">
    <property type="component" value="Unassembled WGS sequence"/>
</dbReference>
<gene>
    <name evidence="2" type="ORF">COU35_01455</name>
</gene>
<feature type="region of interest" description="Disordered" evidence="1">
    <location>
        <begin position="66"/>
        <end position="155"/>
    </location>
</feature>
<evidence type="ECO:0000313" key="3">
    <source>
        <dbReference type="Proteomes" id="UP000230154"/>
    </source>
</evidence>
<organism evidence="2 3">
    <name type="scientific">Candidatus Magasanikbacteria bacterium CG10_big_fil_rev_8_21_14_0_10_47_10</name>
    <dbReference type="NCBI Taxonomy" id="1974652"/>
    <lineage>
        <taxon>Bacteria</taxon>
        <taxon>Candidatus Magasanikiibacteriota</taxon>
    </lineage>
</organism>
<dbReference type="AlphaFoldDB" id="A0A2H0TT88"/>
<name>A0A2H0TT88_9BACT</name>